<sequence length="11" mass="1176">LPRADPGIPQI</sequence>
<protein>
    <submittedName>
        <fullName evidence="1">RCG30862</fullName>
    </submittedName>
</protein>
<accession>A6ITX4</accession>
<feature type="non-terminal residue" evidence="1">
    <location>
        <position position="11"/>
    </location>
</feature>
<evidence type="ECO:0000313" key="1">
    <source>
        <dbReference type="EMBL" id="EDL81025.1"/>
    </source>
</evidence>
<evidence type="ECO:0000313" key="2">
    <source>
        <dbReference type="Proteomes" id="UP000234681"/>
    </source>
</evidence>
<proteinExistence type="predicted"/>
<organism evidence="1 2">
    <name type="scientific">Rattus norvegicus</name>
    <name type="common">Rat</name>
    <dbReference type="NCBI Taxonomy" id="10116"/>
    <lineage>
        <taxon>Eukaryota</taxon>
        <taxon>Metazoa</taxon>
        <taxon>Chordata</taxon>
        <taxon>Craniata</taxon>
        <taxon>Vertebrata</taxon>
        <taxon>Euteleostomi</taxon>
        <taxon>Mammalia</taxon>
        <taxon>Eutheria</taxon>
        <taxon>Euarchontoglires</taxon>
        <taxon>Glires</taxon>
        <taxon>Rodentia</taxon>
        <taxon>Myomorpha</taxon>
        <taxon>Muroidea</taxon>
        <taxon>Muridae</taxon>
        <taxon>Murinae</taxon>
        <taxon>Rattus</taxon>
    </lineage>
</organism>
<feature type="non-terminal residue" evidence="1">
    <location>
        <position position="1"/>
    </location>
</feature>
<gene>
    <name evidence="1" type="ORF">rCG_30862</name>
</gene>
<dbReference type="EMBL" id="CH473968">
    <property type="protein sequence ID" value="EDL81025.1"/>
    <property type="molecule type" value="Genomic_DNA"/>
</dbReference>
<reference evidence="2" key="1">
    <citation type="submission" date="2005-09" db="EMBL/GenBank/DDBJ databases">
        <authorList>
            <person name="Mural R.J."/>
            <person name="Li P.W."/>
            <person name="Adams M.D."/>
            <person name="Amanatides P.G."/>
            <person name="Baden-Tillson H."/>
            <person name="Barnstead M."/>
            <person name="Chin S.H."/>
            <person name="Dew I."/>
            <person name="Evans C.A."/>
            <person name="Ferriera S."/>
            <person name="Flanigan M."/>
            <person name="Fosler C."/>
            <person name="Glodek A."/>
            <person name="Gu Z."/>
            <person name="Holt R.A."/>
            <person name="Jennings D."/>
            <person name="Kraft C.L."/>
            <person name="Lu F."/>
            <person name="Nguyen T."/>
            <person name="Nusskern D.R."/>
            <person name="Pfannkoch C.M."/>
            <person name="Sitter C."/>
            <person name="Sutton G.G."/>
            <person name="Venter J.C."/>
            <person name="Wang Z."/>
            <person name="Woodage T."/>
            <person name="Zheng X.H."/>
            <person name="Zhong F."/>
        </authorList>
    </citation>
    <scope>NUCLEOTIDE SEQUENCE [LARGE SCALE GENOMIC DNA]</scope>
    <source>
        <strain>BN</strain>
        <strain evidence="2">Sprague-Dawley</strain>
    </source>
</reference>
<name>A6ITX4_RAT</name>
<dbReference type="Proteomes" id="UP000234681">
    <property type="component" value="Chromosome 5"/>
</dbReference>